<dbReference type="InterPro" id="IPR052053">
    <property type="entry name" value="IM_YidH-like"/>
</dbReference>
<dbReference type="Proteomes" id="UP001250214">
    <property type="component" value="Unassembled WGS sequence"/>
</dbReference>
<feature type="domain" description="DUF202" evidence="7">
    <location>
        <begin position="12"/>
        <end position="79"/>
    </location>
</feature>
<dbReference type="Pfam" id="PF02656">
    <property type="entry name" value="DUF202"/>
    <property type="match status" value="1"/>
</dbReference>
<keyword evidence="9" id="KW-1185">Reference proteome</keyword>
<gene>
    <name evidence="8" type="ORF">RIF23_07080</name>
</gene>
<accession>A0ABU2H424</accession>
<feature type="transmembrane region" description="Helical" evidence="6">
    <location>
        <begin position="21"/>
        <end position="42"/>
    </location>
</feature>
<reference evidence="9" key="1">
    <citation type="submission" date="2023-07" db="EMBL/GenBank/DDBJ databases">
        <title>Novel species in the genus Lipingzhangella isolated from Sambhar Salt Lake.</title>
        <authorList>
            <person name="Jiya N."/>
            <person name="Kajale S."/>
            <person name="Sharma A."/>
        </authorList>
    </citation>
    <scope>NUCLEOTIDE SEQUENCE [LARGE SCALE GENOMIC DNA]</scope>
    <source>
        <strain evidence="9">LS1_29</strain>
    </source>
</reference>
<keyword evidence="2" id="KW-1003">Cell membrane</keyword>
<keyword evidence="4 6" id="KW-1133">Transmembrane helix</keyword>
<evidence type="ECO:0000313" key="9">
    <source>
        <dbReference type="Proteomes" id="UP001250214"/>
    </source>
</evidence>
<proteinExistence type="predicted"/>
<evidence type="ECO:0000259" key="7">
    <source>
        <dbReference type="Pfam" id="PF02656"/>
    </source>
</evidence>
<sequence length="112" mass="12436">MKSRQVREPDYRFTLANERTFLAWMRTALALLAGGVAVLYLVPLDWGGPVRLLVGLCLTILALVVACWAPLRWTRVQRAMRREEPLPTSLLPLFTTVALAGVILVVLVGPLL</sequence>
<dbReference type="EMBL" id="JAVLVT010000003">
    <property type="protein sequence ID" value="MDS1270053.1"/>
    <property type="molecule type" value="Genomic_DNA"/>
</dbReference>
<keyword evidence="3 6" id="KW-0812">Transmembrane</keyword>
<feature type="transmembrane region" description="Helical" evidence="6">
    <location>
        <begin position="90"/>
        <end position="111"/>
    </location>
</feature>
<evidence type="ECO:0000256" key="6">
    <source>
        <dbReference type="SAM" id="Phobius"/>
    </source>
</evidence>
<dbReference type="PANTHER" id="PTHR34187">
    <property type="entry name" value="FGR18P"/>
    <property type="match status" value="1"/>
</dbReference>
<feature type="transmembrane region" description="Helical" evidence="6">
    <location>
        <begin position="48"/>
        <end position="69"/>
    </location>
</feature>
<evidence type="ECO:0000256" key="3">
    <source>
        <dbReference type="ARBA" id="ARBA00022692"/>
    </source>
</evidence>
<comment type="caution">
    <text evidence="8">The sequence shown here is derived from an EMBL/GenBank/DDBJ whole genome shotgun (WGS) entry which is preliminary data.</text>
</comment>
<evidence type="ECO:0000313" key="8">
    <source>
        <dbReference type="EMBL" id="MDS1270053.1"/>
    </source>
</evidence>
<dbReference type="RefSeq" id="WP_310912079.1">
    <property type="nucleotide sequence ID" value="NZ_JAVLVT010000003.1"/>
</dbReference>
<evidence type="ECO:0000256" key="2">
    <source>
        <dbReference type="ARBA" id="ARBA00022475"/>
    </source>
</evidence>
<comment type="subcellular location">
    <subcellularLocation>
        <location evidence="1">Cell membrane</location>
        <topology evidence="1">Multi-pass membrane protein</topology>
    </subcellularLocation>
</comment>
<dbReference type="PANTHER" id="PTHR34187:SF2">
    <property type="entry name" value="DUF202 DOMAIN-CONTAINING PROTEIN"/>
    <property type="match status" value="1"/>
</dbReference>
<evidence type="ECO:0000256" key="1">
    <source>
        <dbReference type="ARBA" id="ARBA00004651"/>
    </source>
</evidence>
<evidence type="ECO:0000256" key="4">
    <source>
        <dbReference type="ARBA" id="ARBA00022989"/>
    </source>
</evidence>
<evidence type="ECO:0000256" key="5">
    <source>
        <dbReference type="ARBA" id="ARBA00023136"/>
    </source>
</evidence>
<keyword evidence="5 6" id="KW-0472">Membrane</keyword>
<protein>
    <submittedName>
        <fullName evidence="8">DUF202 domain-containing protein</fullName>
    </submittedName>
</protein>
<name>A0ABU2H424_9ACTN</name>
<organism evidence="8 9">
    <name type="scientific">Lipingzhangella rawalii</name>
    <dbReference type="NCBI Taxonomy" id="2055835"/>
    <lineage>
        <taxon>Bacteria</taxon>
        <taxon>Bacillati</taxon>
        <taxon>Actinomycetota</taxon>
        <taxon>Actinomycetes</taxon>
        <taxon>Streptosporangiales</taxon>
        <taxon>Nocardiopsidaceae</taxon>
        <taxon>Lipingzhangella</taxon>
    </lineage>
</organism>
<dbReference type="InterPro" id="IPR003807">
    <property type="entry name" value="DUF202"/>
</dbReference>